<dbReference type="InterPro" id="IPR007630">
    <property type="entry name" value="RNA_pol_sigma70_r4"/>
</dbReference>
<dbReference type="Pfam" id="PF03979">
    <property type="entry name" value="Sigma70_r1_1"/>
    <property type="match status" value="1"/>
</dbReference>
<evidence type="ECO:0000313" key="11">
    <source>
        <dbReference type="EMBL" id="KFX70409.1"/>
    </source>
</evidence>
<dbReference type="Proteomes" id="UP000030063">
    <property type="component" value="Unassembled WGS sequence"/>
</dbReference>
<dbReference type="OrthoDB" id="9809557at2"/>
<dbReference type="HAMAP" id="MF_00963">
    <property type="entry name" value="Sigma70_RpoD_SigA"/>
    <property type="match status" value="1"/>
</dbReference>
<dbReference type="Pfam" id="PF04545">
    <property type="entry name" value="Sigma70_r4"/>
    <property type="match status" value="1"/>
</dbReference>
<dbReference type="Pfam" id="PF04542">
    <property type="entry name" value="Sigma70_r2"/>
    <property type="match status" value="1"/>
</dbReference>
<accession>A0A0A1YP63</accession>
<feature type="compositionally biased region" description="Acidic residues" evidence="8">
    <location>
        <begin position="188"/>
        <end position="215"/>
    </location>
</feature>
<dbReference type="NCBIfam" id="TIGR02937">
    <property type="entry name" value="sigma70-ECF"/>
    <property type="match status" value="1"/>
</dbReference>
<proteinExistence type="inferred from homology"/>
<feature type="coiled-coil region" evidence="7">
    <location>
        <begin position="344"/>
        <end position="378"/>
    </location>
</feature>
<dbReference type="InterPro" id="IPR007624">
    <property type="entry name" value="RNA_pol_sigma70_r3"/>
</dbReference>
<dbReference type="GO" id="GO:0005737">
    <property type="term" value="C:cytoplasm"/>
    <property type="evidence" value="ECO:0007669"/>
    <property type="project" value="UniProtKB-SubCell"/>
</dbReference>
<comment type="caution">
    <text evidence="11">The sequence shown here is derived from an EMBL/GenBank/DDBJ whole genome shotgun (WGS) entry which is preliminary data.</text>
</comment>
<dbReference type="InterPro" id="IPR007127">
    <property type="entry name" value="RNA_pol_sigma_70_r1_1"/>
</dbReference>
<dbReference type="NCBIfam" id="NF004208">
    <property type="entry name" value="PRK05658.1"/>
    <property type="match status" value="1"/>
</dbReference>
<evidence type="ECO:0000256" key="2">
    <source>
        <dbReference type="ARBA" id="ARBA00023015"/>
    </source>
</evidence>
<dbReference type="InterPro" id="IPR012760">
    <property type="entry name" value="RNA_pol_sigma_RpoD_C"/>
</dbReference>
<dbReference type="InterPro" id="IPR007631">
    <property type="entry name" value="RNA_pol_sigma_70_non-ess"/>
</dbReference>
<dbReference type="EMBL" id="AWSQ01000001">
    <property type="protein sequence ID" value="KFX70409.1"/>
    <property type="molecule type" value="Genomic_DNA"/>
</dbReference>
<feature type="DNA-binding region" description="H-T-H motif" evidence="6">
    <location>
        <begin position="573"/>
        <end position="592"/>
    </location>
</feature>
<dbReference type="FunFam" id="1.10.10.10:FF:000002">
    <property type="entry name" value="RNA polymerase sigma factor SigA"/>
    <property type="match status" value="1"/>
</dbReference>
<dbReference type="Gene3D" id="1.10.220.120">
    <property type="entry name" value="Sigma-70 factor, region 1.1"/>
    <property type="match status" value="1"/>
</dbReference>
<keyword evidence="5 6" id="KW-0804">Transcription</keyword>
<keyword evidence="2 6" id="KW-0805">Transcription regulation</keyword>
<keyword evidence="3 6" id="KW-0731">Sigma factor</keyword>
<dbReference type="InterPro" id="IPR000943">
    <property type="entry name" value="RNA_pol_sigma70"/>
</dbReference>
<dbReference type="GO" id="GO:0006352">
    <property type="term" value="P:DNA-templated transcription initiation"/>
    <property type="evidence" value="ECO:0007669"/>
    <property type="project" value="UniProtKB-UniRule"/>
</dbReference>
<dbReference type="Pfam" id="PF04546">
    <property type="entry name" value="Sigma70_ner"/>
    <property type="match status" value="1"/>
</dbReference>
<dbReference type="InterPro" id="IPR014284">
    <property type="entry name" value="RNA_pol_sigma-70_dom"/>
</dbReference>
<dbReference type="PROSITE" id="PS00716">
    <property type="entry name" value="SIGMA70_2"/>
    <property type="match status" value="1"/>
</dbReference>
<name>A0A0A1YP63_9PSED</name>
<keyword evidence="7" id="KW-0175">Coiled coil</keyword>
<comment type="function">
    <text evidence="6">Sigma factors are initiation factors that promote the attachment of RNA polymerase to specific initiation sites and are then released. This sigma factor is the primary sigma factor during exponential growth.</text>
</comment>
<evidence type="ECO:0000259" key="9">
    <source>
        <dbReference type="PROSITE" id="PS00715"/>
    </source>
</evidence>
<dbReference type="InterPro" id="IPR013325">
    <property type="entry name" value="RNA_pol_sigma_r2"/>
</dbReference>
<feature type="region of interest" description="Sigma-70 factor domain-3" evidence="6">
    <location>
        <begin position="458"/>
        <end position="534"/>
    </location>
</feature>
<evidence type="ECO:0000259" key="10">
    <source>
        <dbReference type="PROSITE" id="PS00716"/>
    </source>
</evidence>
<dbReference type="InterPro" id="IPR036388">
    <property type="entry name" value="WH-like_DNA-bd_sf"/>
</dbReference>
<evidence type="ECO:0000256" key="4">
    <source>
        <dbReference type="ARBA" id="ARBA00023125"/>
    </source>
</evidence>
<feature type="region of interest" description="Sigma-70 factor domain-4" evidence="6">
    <location>
        <begin position="547"/>
        <end position="600"/>
    </location>
</feature>
<keyword evidence="1 6" id="KW-0963">Cytoplasm</keyword>
<dbReference type="CDD" id="cd06171">
    <property type="entry name" value="Sigma70_r4"/>
    <property type="match status" value="1"/>
</dbReference>
<keyword evidence="4 6" id="KW-0238">DNA-binding</keyword>
<dbReference type="InterPro" id="IPR009042">
    <property type="entry name" value="RNA_pol_sigma70_r1_2"/>
</dbReference>
<dbReference type="SUPFAM" id="SSF88946">
    <property type="entry name" value="Sigma2 domain of RNA polymerase sigma factors"/>
    <property type="match status" value="1"/>
</dbReference>
<feature type="region of interest" description="Sigma-70 factor domain-2" evidence="6">
    <location>
        <begin position="379"/>
        <end position="449"/>
    </location>
</feature>
<gene>
    <name evidence="6" type="primary">rpoD</name>
    <name evidence="11" type="ORF">TMS3_0100230</name>
</gene>
<dbReference type="AlphaFoldDB" id="A0A0A1YP63"/>
<comment type="subcellular location">
    <subcellularLocation>
        <location evidence="6">Cytoplasm</location>
    </subcellularLocation>
</comment>
<reference evidence="11 12" key="1">
    <citation type="journal article" date="2014" name="Genome Announc.">
        <title>Draft Genome Sequence of Petroleum Oil-Degrading Marine Bacterium Pseudomonas taeanensis Strain MS-3, Isolated from a Crude Oil-Contaminated Seashore.</title>
        <authorList>
            <person name="Lee S.Y."/>
            <person name="Kim S.H."/>
            <person name="Lee D.G."/>
            <person name="Shin S."/>
            <person name="Yun S.H."/>
            <person name="Choi C.W."/>
            <person name="Chung Y.H."/>
            <person name="Choi J.S."/>
            <person name="Kahng H.Y."/>
            <person name="Kim S.I."/>
        </authorList>
    </citation>
    <scope>NUCLEOTIDE SEQUENCE [LARGE SCALE GENOMIC DNA]</scope>
    <source>
        <strain evidence="11 12">MS-3</strain>
    </source>
</reference>
<dbReference type="STRING" id="1395571.TMS3_0100230"/>
<dbReference type="NCBIfam" id="TIGR02393">
    <property type="entry name" value="RpoD_Cterm"/>
    <property type="match status" value="1"/>
</dbReference>
<evidence type="ECO:0000313" key="12">
    <source>
        <dbReference type="Proteomes" id="UP000030063"/>
    </source>
</evidence>
<evidence type="ECO:0000256" key="6">
    <source>
        <dbReference type="HAMAP-Rule" id="MF_00963"/>
    </source>
</evidence>
<dbReference type="InterPro" id="IPR050239">
    <property type="entry name" value="Sigma-70_RNA_pol_init_factors"/>
</dbReference>
<feature type="short sequence motif" description="Interaction with polymerase core subunit RpoC" evidence="6">
    <location>
        <begin position="403"/>
        <end position="406"/>
    </location>
</feature>
<evidence type="ECO:0000256" key="8">
    <source>
        <dbReference type="SAM" id="MobiDB-lite"/>
    </source>
</evidence>
<dbReference type="FunFam" id="1.10.601.10:FF:000002">
    <property type="entry name" value="RNA polymerase sigma factor RpoD"/>
    <property type="match status" value="1"/>
</dbReference>
<dbReference type="Pfam" id="PF00140">
    <property type="entry name" value="Sigma70_r1_2"/>
    <property type="match status" value="1"/>
</dbReference>
<dbReference type="PRINTS" id="PR00046">
    <property type="entry name" value="SIGMA70FCT"/>
</dbReference>
<dbReference type="PROSITE" id="PS00715">
    <property type="entry name" value="SIGMA70_1"/>
    <property type="match status" value="1"/>
</dbReference>
<dbReference type="RefSeq" id="WP_025163222.1">
    <property type="nucleotide sequence ID" value="NZ_AWSQ01000001.1"/>
</dbReference>
<dbReference type="GO" id="GO:0016987">
    <property type="term" value="F:sigma factor activity"/>
    <property type="evidence" value="ECO:0007669"/>
    <property type="project" value="UniProtKB-UniRule"/>
</dbReference>
<protein>
    <recommendedName>
        <fullName evidence="6">RNA polymerase sigma factor RpoD</fullName>
    </recommendedName>
    <alternativeName>
        <fullName evidence="6">Sigma-70</fullName>
    </alternativeName>
</protein>
<keyword evidence="12" id="KW-1185">Reference proteome</keyword>
<comment type="similarity">
    <text evidence="6">Belongs to the sigma-70 factor family. RpoD/SigA subfamily.</text>
</comment>
<dbReference type="SUPFAM" id="SSF88659">
    <property type="entry name" value="Sigma3 and sigma4 domains of RNA polymerase sigma factors"/>
    <property type="match status" value="2"/>
</dbReference>
<feature type="domain" description="RNA polymerase sigma-70" evidence="10">
    <location>
        <begin position="572"/>
        <end position="598"/>
    </location>
</feature>
<comment type="subunit">
    <text evidence="6">Interacts transiently with the RNA polymerase catalytic core.</text>
</comment>
<dbReference type="GO" id="GO:0003677">
    <property type="term" value="F:DNA binding"/>
    <property type="evidence" value="ECO:0007669"/>
    <property type="project" value="UniProtKB-UniRule"/>
</dbReference>
<dbReference type="FunFam" id="1.10.10.10:FF:000004">
    <property type="entry name" value="RNA polymerase sigma factor SigA"/>
    <property type="match status" value="1"/>
</dbReference>
<dbReference type="Gene3D" id="1.10.601.10">
    <property type="entry name" value="RNA Polymerase Primary Sigma Factor"/>
    <property type="match status" value="1"/>
</dbReference>
<dbReference type="Pfam" id="PF04539">
    <property type="entry name" value="Sigma70_r3"/>
    <property type="match status" value="1"/>
</dbReference>
<dbReference type="FunFam" id="1.10.220.120:FF:000001">
    <property type="entry name" value="RNA polymerase sigma factor RpoD"/>
    <property type="match status" value="1"/>
</dbReference>
<dbReference type="PANTHER" id="PTHR30603:SF60">
    <property type="entry name" value="RNA POLYMERASE SIGMA FACTOR RPOD"/>
    <property type="match status" value="1"/>
</dbReference>
<dbReference type="InterPro" id="IPR028630">
    <property type="entry name" value="Sigma70_RpoD"/>
</dbReference>
<organism evidence="11 12">
    <name type="scientific">Pseudomonas taeanensis MS-3</name>
    <dbReference type="NCBI Taxonomy" id="1395571"/>
    <lineage>
        <taxon>Bacteria</taxon>
        <taxon>Pseudomonadati</taxon>
        <taxon>Pseudomonadota</taxon>
        <taxon>Gammaproteobacteria</taxon>
        <taxon>Pseudomonadales</taxon>
        <taxon>Pseudomonadaceae</taxon>
        <taxon>Pseudomonas</taxon>
    </lineage>
</organism>
<dbReference type="eggNOG" id="COG0568">
    <property type="taxonomic scope" value="Bacteria"/>
</dbReference>
<evidence type="ECO:0000256" key="1">
    <source>
        <dbReference type="ARBA" id="ARBA00022490"/>
    </source>
</evidence>
<dbReference type="Gene3D" id="1.10.10.10">
    <property type="entry name" value="Winged helix-like DNA-binding domain superfamily/Winged helix DNA-binding domain"/>
    <property type="match status" value="2"/>
</dbReference>
<evidence type="ECO:0000256" key="7">
    <source>
        <dbReference type="SAM" id="Coils"/>
    </source>
</evidence>
<evidence type="ECO:0000256" key="3">
    <source>
        <dbReference type="ARBA" id="ARBA00023082"/>
    </source>
</evidence>
<dbReference type="InterPro" id="IPR013324">
    <property type="entry name" value="RNA_pol_sigma_r3/r4-like"/>
</dbReference>
<dbReference type="InterPro" id="IPR007627">
    <property type="entry name" value="RNA_pol_sigma70_r2"/>
</dbReference>
<dbReference type="PANTHER" id="PTHR30603">
    <property type="entry name" value="RNA POLYMERASE SIGMA FACTOR RPO"/>
    <property type="match status" value="1"/>
</dbReference>
<feature type="region of interest" description="Disordered" evidence="8">
    <location>
        <begin position="169"/>
        <end position="217"/>
    </location>
</feature>
<evidence type="ECO:0000256" key="5">
    <source>
        <dbReference type="ARBA" id="ARBA00023163"/>
    </source>
</evidence>
<feature type="domain" description="RNA polymerase sigma-70" evidence="9">
    <location>
        <begin position="403"/>
        <end position="416"/>
    </location>
</feature>
<sequence length="613" mass="69207">MSVKAQQQSRIKELITLGREQGYLTYAEVNDHLPEDISDPEQVEDIIRMINDMGINVFEVAPDKDSLMLADADTDEAAAEEAAAALAAVETDIGRTTDPVRMYMREMGTVELLTREGEIEIAKRIEEGIREVMGAIAHFPGTVDSILDEYTRVTTEGGRLVEVLNGYIDPDDGVVPTPAPPAPVKDDSADDSDDDDKDDSDDEEEEEGDGGPDPEEALRRFTAISEQLELAKKALKKHGRDSKQGIAELKALAVLFMPIKLVPKQFDALVVRVRDALVRLRAQERAIMQICVRDARMPRADFLRLFPGNEIDTTWAEQLAKGKAKYAEAIGDRLADIQRGQQKLTALQAECDLTLAEIKDINRRMSIGEAKARRAKKEMVEANLRLVISIAKKYTNRGLQFLDLIQEGNIGLMKAVDKFEYRRGYKFSTYATWWIRQAITRSIADQARTIRIPVHMIETINKLNRISRQMLQEMGREPTPEELGERMEMPEDKIRKVLKIAKEPISMETPIGDDEDSHLGDFIEDGTMQSPIDLATVESLKEATREVLAGLTAREAKVLRMRFGIDMNTDHTLEEVGKQFDVTRERIRQIEAKALRKLRHPTRSEHLRSFLDE</sequence>
<dbReference type="InterPro" id="IPR042189">
    <property type="entry name" value="RNA_pol_sigma_70_r1_1_sf"/>
</dbReference>